<organism evidence="1 2">
    <name type="scientific">Clitoria ternatea</name>
    <name type="common">Butterfly pea</name>
    <dbReference type="NCBI Taxonomy" id="43366"/>
    <lineage>
        <taxon>Eukaryota</taxon>
        <taxon>Viridiplantae</taxon>
        <taxon>Streptophyta</taxon>
        <taxon>Embryophyta</taxon>
        <taxon>Tracheophyta</taxon>
        <taxon>Spermatophyta</taxon>
        <taxon>Magnoliopsida</taxon>
        <taxon>eudicotyledons</taxon>
        <taxon>Gunneridae</taxon>
        <taxon>Pentapetalae</taxon>
        <taxon>rosids</taxon>
        <taxon>fabids</taxon>
        <taxon>Fabales</taxon>
        <taxon>Fabaceae</taxon>
        <taxon>Papilionoideae</taxon>
        <taxon>50 kb inversion clade</taxon>
        <taxon>NPAAA clade</taxon>
        <taxon>indigoferoid/millettioid clade</taxon>
        <taxon>Phaseoleae</taxon>
        <taxon>Clitoria</taxon>
    </lineage>
</organism>
<proteinExistence type="predicted"/>
<name>A0AAN9KMY4_CLITE</name>
<comment type="caution">
    <text evidence="1">The sequence shown here is derived from an EMBL/GenBank/DDBJ whole genome shotgun (WGS) entry which is preliminary data.</text>
</comment>
<sequence length="72" mass="8253">MSIFHIFYIQRQCLILESSFFNLDKIKNLWQQIAKVGKAMDGQIAIGGLITPIAKHFKRPILLDRPLILGET</sequence>
<reference evidence="1 2" key="1">
    <citation type="submission" date="2024-01" db="EMBL/GenBank/DDBJ databases">
        <title>The genomes of 5 underutilized Papilionoideae crops provide insights into root nodulation and disease resistance.</title>
        <authorList>
            <person name="Yuan L."/>
        </authorList>
    </citation>
    <scope>NUCLEOTIDE SEQUENCE [LARGE SCALE GENOMIC DNA]</scope>
    <source>
        <strain evidence="1">LY-2023</strain>
        <tissue evidence="1">Leaf</tissue>
    </source>
</reference>
<dbReference type="Proteomes" id="UP001359559">
    <property type="component" value="Unassembled WGS sequence"/>
</dbReference>
<accession>A0AAN9KMY4</accession>
<gene>
    <name evidence="1" type="ORF">RJT34_03837</name>
</gene>
<evidence type="ECO:0000313" key="1">
    <source>
        <dbReference type="EMBL" id="KAK7319123.1"/>
    </source>
</evidence>
<dbReference type="AlphaFoldDB" id="A0AAN9KMY4"/>
<evidence type="ECO:0000313" key="2">
    <source>
        <dbReference type="Proteomes" id="UP001359559"/>
    </source>
</evidence>
<dbReference type="EMBL" id="JAYKXN010000001">
    <property type="protein sequence ID" value="KAK7319123.1"/>
    <property type="molecule type" value="Genomic_DNA"/>
</dbReference>
<protein>
    <submittedName>
        <fullName evidence="1">Uncharacterized protein</fullName>
    </submittedName>
</protein>
<keyword evidence="2" id="KW-1185">Reference proteome</keyword>